<evidence type="ECO:0000313" key="2">
    <source>
        <dbReference type="EMBL" id="PPS93349.1"/>
    </source>
</evidence>
<reference evidence="2 3" key="3">
    <citation type="submission" date="2017-10" db="EMBL/GenBank/DDBJ databases">
        <title>Consistent, comparative and evidence-based genome annotation and re-annotation for the closely-related species, Cryptosporidium parvum, C. hominis and C. tyzzeri.</title>
        <authorList>
            <person name="Baptista R.P."/>
            <person name="Li Y."/>
            <person name="Sateriale A."/>
            <person name="Striepen B."/>
            <person name="Kissinger J.C."/>
        </authorList>
    </citation>
    <scope>NUCLEOTIDE SEQUENCE [LARGE SCALE GENOMIC DNA]</scope>
    <source>
        <strain evidence="2">30976</strain>
    </source>
</reference>
<dbReference type="VEuPathDB" id="CryptoDB:Chro.40140"/>
<reference evidence="1" key="2">
    <citation type="submission" date="2015-08" db="EMBL/GenBank/DDBJ databases">
        <authorList>
            <person name="Babu N.S."/>
            <person name="Beckwith C.J."/>
            <person name="Beseler K.G."/>
            <person name="Brison A."/>
            <person name="Carone J.V."/>
            <person name="Caskin T.P."/>
            <person name="Diamond M."/>
            <person name="Durham M.E."/>
            <person name="Foxe J.M."/>
            <person name="Go M."/>
            <person name="Henderson B.A."/>
            <person name="Jones I.B."/>
            <person name="McGettigan J.A."/>
            <person name="Micheletti S.J."/>
            <person name="Nasrallah M.E."/>
            <person name="Ortiz D."/>
            <person name="Piller C.R."/>
            <person name="Privatt S.R."/>
            <person name="Schneider S.L."/>
            <person name="Sharp S."/>
            <person name="Smith T.C."/>
            <person name="Stanton J.D."/>
            <person name="Ullery H.E."/>
            <person name="Wilson R.J."/>
            <person name="Serrano M.G."/>
            <person name="Buck G."/>
            <person name="Lee V."/>
            <person name="Wang Y."/>
            <person name="Carvalho R."/>
            <person name="Voegtly L."/>
            <person name="Shi R."/>
            <person name="Duckworth R."/>
            <person name="Johnson A."/>
            <person name="Loviza R."/>
            <person name="Walstead R."/>
            <person name="Shah Z."/>
            <person name="Kiflezghi M."/>
            <person name="Wade K."/>
            <person name="Ball S.L."/>
            <person name="Bradley K.W."/>
            <person name="Asai D.J."/>
            <person name="Bowman C.A."/>
            <person name="Russell D.A."/>
            <person name="Pope W.H."/>
            <person name="Jacobs-Sera D."/>
            <person name="Hendrix R.W."/>
            <person name="Hatfull G.F."/>
        </authorList>
    </citation>
    <scope>NUCLEOTIDE SEQUENCE [LARGE SCALE GENOMIC DNA]</scope>
</reference>
<dbReference type="EMBL" id="LN877950">
    <property type="protein sequence ID" value="CUV05497.1"/>
    <property type="molecule type" value="Genomic_DNA"/>
</dbReference>
<name>A0A0S4TDX2_CRYHO</name>
<dbReference type="EMBL" id="JTAI01000021">
    <property type="protein sequence ID" value="PPS93349.1"/>
    <property type="molecule type" value="Genomic_DNA"/>
</dbReference>
<evidence type="ECO:0000313" key="3">
    <source>
        <dbReference type="Proteomes" id="UP001429100"/>
    </source>
</evidence>
<gene>
    <name evidence="1" type="ORF">CHUDEA4_1190</name>
    <name evidence="2" type="ORF">GY17_00003719</name>
</gene>
<dbReference type="VEuPathDB" id="CryptoDB:GY17_00003719"/>
<dbReference type="AlphaFoldDB" id="A0A0S4TDX2"/>
<dbReference type="Proteomes" id="UP001429100">
    <property type="component" value="Unassembled WGS sequence"/>
</dbReference>
<dbReference type="VEuPathDB" id="CryptoDB:ChTU502y2012_413g0165"/>
<dbReference type="VEuPathDB" id="CryptoDB:CHUDEA4_1190"/>
<dbReference type="OrthoDB" id="341593at2759"/>
<protein>
    <submittedName>
        <fullName evidence="1">Uncharacterized protein</fullName>
    </submittedName>
</protein>
<organism evidence="1">
    <name type="scientific">Cryptosporidium hominis</name>
    <dbReference type="NCBI Taxonomy" id="237895"/>
    <lineage>
        <taxon>Eukaryota</taxon>
        <taxon>Sar</taxon>
        <taxon>Alveolata</taxon>
        <taxon>Apicomplexa</taxon>
        <taxon>Conoidasida</taxon>
        <taxon>Coccidia</taxon>
        <taxon>Eucoccidiorida</taxon>
        <taxon>Eimeriorina</taxon>
        <taxon>Cryptosporidiidae</taxon>
        <taxon>Cryptosporidium</taxon>
    </lineage>
</organism>
<reference evidence="2 3" key="1">
    <citation type="submission" date="2014-11" db="EMBL/GenBank/DDBJ databases">
        <title>Comparative genomic analysis of Cryptosporidium hominis reveals occurrence of genetic recombination in virulent subtypes.</title>
        <authorList>
            <person name="Guo Y."/>
            <person name="Tang K."/>
            <person name="Frace M."/>
            <person name="Li N."/>
            <person name="Roellig D.M."/>
            <person name="Sammons S."/>
            <person name="Knipe K."/>
            <person name="Rowe L."/>
            <person name="Feng Y."/>
            <person name="Xiao L."/>
        </authorList>
    </citation>
    <scope>NUCLEOTIDE SEQUENCE [LARGE SCALE GENOMIC DNA]</scope>
    <source>
        <strain evidence="2">30976</strain>
    </source>
</reference>
<dbReference type="Proteomes" id="UP000199752">
    <property type="component" value="Chromosome 4"/>
</dbReference>
<sequence>MAKCRGFKPGGVDNPYYYNKRKIVKQEGSTIKERLQRSTRPTWEELRKMANKTSEGFCNIDDNTIRNDEYKRKLDRTREEKLSSMMNYISNNQNKYYKNNNNNENSCNSGKYNKVCVEKKRSRSFDRSSPNNDNL</sequence>
<accession>A0A0S4TDX2</accession>
<proteinExistence type="predicted"/>
<evidence type="ECO:0000313" key="1">
    <source>
        <dbReference type="EMBL" id="CUV05497.1"/>
    </source>
</evidence>
<keyword evidence="3" id="KW-1185">Reference proteome</keyword>